<evidence type="ECO:0000313" key="2">
    <source>
        <dbReference type="EMBL" id="GHE73843.1"/>
    </source>
</evidence>
<evidence type="ECO:0000313" key="3">
    <source>
        <dbReference type="Proteomes" id="UP000658258"/>
    </source>
</evidence>
<name>A0ABQ3IC20_9BACT</name>
<evidence type="ECO:0000256" key="1">
    <source>
        <dbReference type="SAM" id="SignalP"/>
    </source>
</evidence>
<keyword evidence="1" id="KW-0732">Signal</keyword>
<dbReference type="Proteomes" id="UP000658258">
    <property type="component" value="Unassembled WGS sequence"/>
</dbReference>
<reference evidence="3" key="1">
    <citation type="journal article" date="2019" name="Int. J. Syst. Evol. Microbiol.">
        <title>The Global Catalogue of Microorganisms (GCM) 10K type strain sequencing project: providing services to taxonomists for standard genome sequencing and annotation.</title>
        <authorList>
            <consortium name="The Broad Institute Genomics Platform"/>
            <consortium name="The Broad Institute Genome Sequencing Center for Infectious Disease"/>
            <person name="Wu L."/>
            <person name="Ma J."/>
        </authorList>
    </citation>
    <scope>NUCLEOTIDE SEQUENCE [LARGE SCALE GENOMIC DNA]</scope>
    <source>
        <strain evidence="3">CGMCC 1.15111</strain>
    </source>
</reference>
<keyword evidence="3" id="KW-1185">Reference proteome</keyword>
<dbReference type="EMBL" id="BNAG01000004">
    <property type="protein sequence ID" value="GHE73843.1"/>
    <property type="molecule type" value="Genomic_DNA"/>
</dbReference>
<organism evidence="2 3">
    <name type="scientific">Roseivirga thermotolerans</name>
    <dbReference type="NCBI Taxonomy" id="1758176"/>
    <lineage>
        <taxon>Bacteria</taxon>
        <taxon>Pseudomonadati</taxon>
        <taxon>Bacteroidota</taxon>
        <taxon>Cytophagia</taxon>
        <taxon>Cytophagales</taxon>
        <taxon>Roseivirgaceae</taxon>
        <taxon>Roseivirga</taxon>
    </lineage>
</organism>
<feature type="chain" id="PRO_5045394569" evidence="1">
    <location>
        <begin position="25"/>
        <end position="93"/>
    </location>
</feature>
<comment type="caution">
    <text evidence="2">The sequence shown here is derived from an EMBL/GenBank/DDBJ whole genome shotgun (WGS) entry which is preliminary data.</text>
</comment>
<sequence length="93" mass="10427">MKSTTLLLSLSLFILWLSNSNLFAQSSNPEPWLASSEYSLVWAYTSLDSIERHGCCVESSEDNACNLTVQTDQSLCKAGRTIGFMKIWDIETK</sequence>
<gene>
    <name evidence="2" type="ORF">GCM10011340_33290</name>
</gene>
<feature type="signal peptide" evidence="1">
    <location>
        <begin position="1"/>
        <end position="24"/>
    </location>
</feature>
<protein>
    <submittedName>
        <fullName evidence="2">Uncharacterized protein</fullName>
    </submittedName>
</protein>
<proteinExistence type="predicted"/>
<accession>A0ABQ3IC20</accession>